<evidence type="ECO:0000313" key="3">
    <source>
        <dbReference type="EMBL" id="EHO17650.1"/>
    </source>
</evidence>
<keyword evidence="4" id="KW-1185">Reference proteome</keyword>
<evidence type="ECO:0000313" key="4">
    <source>
        <dbReference type="Proteomes" id="UP000018466"/>
    </source>
</evidence>
<dbReference type="InterPro" id="IPR021144">
    <property type="entry name" value="UPF0597"/>
</dbReference>
<name>A0AA37DH02_9FIRM</name>
<dbReference type="HAMAP" id="MF_01845">
    <property type="entry name" value="UPF0597"/>
    <property type="match status" value="1"/>
</dbReference>
<evidence type="ECO:0000256" key="1">
    <source>
        <dbReference type="HAMAP-Rule" id="MF_01845"/>
    </source>
</evidence>
<dbReference type="EMBL" id="AGEL01000004">
    <property type="protein sequence ID" value="EHO17650.1"/>
    <property type="molecule type" value="Genomic_DNA"/>
</dbReference>
<organism evidence="3 4">
    <name type="scientific">Stomatobaculum longum</name>
    <dbReference type="NCBI Taxonomy" id="796942"/>
    <lineage>
        <taxon>Bacteria</taxon>
        <taxon>Bacillati</taxon>
        <taxon>Bacillota</taxon>
        <taxon>Clostridia</taxon>
        <taxon>Lachnospirales</taxon>
        <taxon>Lachnospiraceae</taxon>
        <taxon>Stomatobaculum</taxon>
    </lineage>
</organism>
<gene>
    <name evidence="3" type="ORF">HMPREF9623_00504</name>
</gene>
<accession>A0AA37DH02</accession>
<evidence type="ECO:0000259" key="2">
    <source>
        <dbReference type="Pfam" id="PF03313"/>
    </source>
</evidence>
<feature type="domain" description="Serine dehydratase-like alpha subunit" evidence="2">
    <location>
        <begin position="171"/>
        <end position="425"/>
    </location>
</feature>
<proteinExistence type="inferred from homology"/>
<dbReference type="InterPro" id="IPR005130">
    <property type="entry name" value="Ser_deHydtase-like_asu"/>
</dbReference>
<dbReference type="GO" id="GO:0080146">
    <property type="term" value="F:L-cysteine desulfhydrase activity"/>
    <property type="evidence" value="ECO:0007669"/>
    <property type="project" value="TreeGrafter"/>
</dbReference>
<dbReference type="AlphaFoldDB" id="A0AA37DH02"/>
<dbReference type="Pfam" id="PF03313">
    <property type="entry name" value="SDH_alpha"/>
    <property type="match status" value="1"/>
</dbReference>
<dbReference type="PIRSF" id="PIRSF006054">
    <property type="entry name" value="UCP006054"/>
    <property type="match status" value="1"/>
</dbReference>
<protein>
    <recommendedName>
        <fullName evidence="1">UPF0597 protein HMPREF9623_00504</fullName>
    </recommendedName>
</protein>
<sequence length="437" mass="46273">MFVENPESFSNYTAILQEELVPAMGCTEPIAIAYAAAKAKELLGEEPLHITVDCSGNIIKNVKGVTVPNSGGQKGIKVAATLGITGGQADKKLEVISAADDSARARCRELVNAGFCEVNFAEDVPNLYIAAKVRGSAHTAEVVIAEHHTNIVRMARDGVTVFEQANAAAYPENAALSSADRSKMTLRGLLDYAARVDLSEVSELLERQIRYNRAISQEGLDNGWGARIGKTMLESWGSDVKTRAIAWAAAGSDARMSGCALPVVINSGSGNQGITVTLPVLVYAEEFQVSKQKLYRALLVSNLVSIYIKHFIGPLSAFCGAVSAACGAGAAITYMAGGDEKRIACTITNTLGNVGGIVCDGAKPSCAAKIASSVHAAILAYQMSMRDQQFQPGEGIVEEDVEETIRNIGYIGKVGMKPTDHEILNVMIDKVDVNACV</sequence>
<dbReference type="RefSeq" id="WP_009532337.1">
    <property type="nucleotide sequence ID" value="NZ_JH590861.1"/>
</dbReference>
<comment type="caution">
    <text evidence="3">The sequence shown here is derived from an EMBL/GenBank/DDBJ whole genome shotgun (WGS) entry which is preliminary data.</text>
</comment>
<dbReference type="Proteomes" id="UP000018466">
    <property type="component" value="Unassembled WGS sequence"/>
</dbReference>
<dbReference type="GeneID" id="86940281"/>
<reference evidence="3 4" key="1">
    <citation type="submission" date="2011-10" db="EMBL/GenBank/DDBJ databases">
        <title>The Genome Sequence of Lachnospiraceae bacterium ACC2.</title>
        <authorList>
            <consortium name="The Broad Institute Genome Sequencing Platform"/>
            <person name="Earl A."/>
            <person name="Ward D."/>
            <person name="Feldgarden M."/>
            <person name="Gevers D."/>
            <person name="Sizova M."/>
            <person name="Hazen A."/>
            <person name="Epstein S."/>
            <person name="Young S.K."/>
            <person name="Zeng Q."/>
            <person name="Gargeya S."/>
            <person name="Fitzgerald M."/>
            <person name="Haas B."/>
            <person name="Abouelleil A."/>
            <person name="Alvarado L."/>
            <person name="Arachchi H.M."/>
            <person name="Berlin A."/>
            <person name="Brown A."/>
            <person name="Chapman S.B."/>
            <person name="Chen Z."/>
            <person name="Dunbar C."/>
            <person name="Freedman E."/>
            <person name="Gearin G."/>
            <person name="Goldberg J."/>
            <person name="Griggs A."/>
            <person name="Gujja S."/>
            <person name="Heiman D."/>
            <person name="Howarth C."/>
            <person name="Larson L."/>
            <person name="Lui A."/>
            <person name="MacDonald P.J.P."/>
            <person name="Montmayeur A."/>
            <person name="Murphy C."/>
            <person name="Neiman D."/>
            <person name="Pearson M."/>
            <person name="Priest M."/>
            <person name="Roberts A."/>
            <person name="Saif S."/>
            <person name="Shea T."/>
            <person name="Shenoy N."/>
            <person name="Sisk P."/>
            <person name="Stolte C."/>
            <person name="Sykes S."/>
            <person name="Wortman J."/>
            <person name="Nusbaum C."/>
            <person name="Birren B."/>
        </authorList>
    </citation>
    <scope>NUCLEOTIDE SEQUENCE [LARGE SCALE GENOMIC DNA]</scope>
    <source>
        <strain evidence="3 4">ACC2</strain>
    </source>
</reference>
<comment type="similarity">
    <text evidence="1">Belongs to the UPF0597 family.</text>
</comment>
<dbReference type="GO" id="GO:0019450">
    <property type="term" value="P:L-cysteine catabolic process to pyruvate"/>
    <property type="evidence" value="ECO:0007669"/>
    <property type="project" value="TreeGrafter"/>
</dbReference>
<dbReference type="PANTHER" id="PTHR30501">
    <property type="entry name" value="UPF0597 PROTEIN YHAM"/>
    <property type="match status" value="1"/>
</dbReference>
<dbReference type="PANTHER" id="PTHR30501:SF2">
    <property type="entry name" value="UPF0597 PROTEIN YHAM"/>
    <property type="match status" value="1"/>
</dbReference>